<name>A0A2X3L0X0_9BACT</name>
<proteinExistence type="predicted"/>
<protein>
    <submittedName>
        <fullName evidence="1">Uncharacterized protein</fullName>
    </submittedName>
</protein>
<dbReference type="KEGG" id="bana:BARAN1_0805"/>
<sequence length="49" mass="5284">MRECRLLFDTGSDRLVLAHNSQAMDVDLAPITDIFTMPLATTSAGSPTC</sequence>
<dbReference type="Proteomes" id="UP000249818">
    <property type="component" value="Chromosome BARAN1"/>
</dbReference>
<organism evidence="1 2">
    <name type="scientific">Candidatus Bipolaricaulis anaerobius</name>
    <dbReference type="NCBI Taxonomy" id="2026885"/>
    <lineage>
        <taxon>Bacteria</taxon>
        <taxon>Candidatus Bipolaricaulota</taxon>
        <taxon>Candidatus Bipolaricaulia</taxon>
        <taxon>Candidatus Bipolaricaulales</taxon>
        <taxon>Candidatus Bipolaricaulaceae</taxon>
        <taxon>Candidatus Bipolaricaulis</taxon>
    </lineage>
</organism>
<accession>A0A2X3L0X0</accession>
<gene>
    <name evidence="1" type="ORF">BARAN1_0805</name>
</gene>
<dbReference type="AlphaFoldDB" id="A0A2X3L0X0"/>
<reference evidence="2" key="1">
    <citation type="submission" date="2018-05" db="EMBL/GenBank/DDBJ databases">
        <authorList>
            <person name="Hao L."/>
        </authorList>
    </citation>
    <scope>NUCLEOTIDE SEQUENCE [LARGE SCALE GENOMIC DNA]</scope>
</reference>
<dbReference type="EMBL" id="LS483254">
    <property type="protein sequence ID" value="SQD92829.1"/>
    <property type="molecule type" value="Genomic_DNA"/>
</dbReference>
<evidence type="ECO:0000313" key="2">
    <source>
        <dbReference type="Proteomes" id="UP000249818"/>
    </source>
</evidence>
<evidence type="ECO:0000313" key="1">
    <source>
        <dbReference type="EMBL" id="SQD92829.1"/>
    </source>
</evidence>
<keyword evidence="2" id="KW-1185">Reference proteome</keyword>